<feature type="compositionally biased region" description="Basic and acidic residues" evidence="1">
    <location>
        <begin position="39"/>
        <end position="48"/>
    </location>
</feature>
<evidence type="ECO:0000256" key="1">
    <source>
        <dbReference type="SAM" id="MobiDB-lite"/>
    </source>
</evidence>
<comment type="caution">
    <text evidence="2">The sequence shown here is derived from an EMBL/GenBank/DDBJ whole genome shotgun (WGS) entry which is preliminary data.</text>
</comment>
<evidence type="ECO:0000313" key="3">
    <source>
        <dbReference type="Proteomes" id="UP000486351"/>
    </source>
</evidence>
<dbReference type="EMBL" id="QXFY01002020">
    <property type="protein sequence ID" value="KAE9304576.1"/>
    <property type="molecule type" value="Genomic_DNA"/>
</dbReference>
<accession>A0A6G0QW89</accession>
<feature type="compositionally biased region" description="Low complexity" evidence="1">
    <location>
        <begin position="25"/>
        <end position="38"/>
    </location>
</feature>
<name>A0A6G0QW89_9STRA</name>
<gene>
    <name evidence="2" type="ORF">PF008_g21937</name>
</gene>
<proteinExistence type="predicted"/>
<sequence>MDGVNALTIAGILNPAPTMTDLLNPEPSSVEPEVPSSVGERDRAARDGEDAEDKESEPPEHSGDFDFNDDTSWSWISRTDTRMWRSATLRRSRRLPR</sequence>
<protein>
    <submittedName>
        <fullName evidence="2">Uncharacterized protein</fullName>
    </submittedName>
</protein>
<dbReference type="Proteomes" id="UP000486351">
    <property type="component" value="Unassembled WGS sequence"/>
</dbReference>
<reference evidence="2 3" key="1">
    <citation type="submission" date="2018-09" db="EMBL/GenBank/DDBJ databases">
        <title>Genomic investigation of the strawberry pathogen Phytophthora fragariae indicates pathogenicity is determined by transcriptional variation in three key races.</title>
        <authorList>
            <person name="Adams T.M."/>
            <person name="Armitage A.D."/>
            <person name="Sobczyk M.K."/>
            <person name="Bates H.J."/>
            <person name="Dunwell J.M."/>
            <person name="Nellist C.F."/>
            <person name="Harrison R.J."/>
        </authorList>
    </citation>
    <scope>NUCLEOTIDE SEQUENCE [LARGE SCALE GENOMIC DNA]</scope>
    <source>
        <strain evidence="2 3">NOV-77</strain>
    </source>
</reference>
<dbReference type="AlphaFoldDB" id="A0A6G0QW89"/>
<feature type="region of interest" description="Disordered" evidence="1">
    <location>
        <begin position="16"/>
        <end position="72"/>
    </location>
</feature>
<organism evidence="2 3">
    <name type="scientific">Phytophthora fragariae</name>
    <dbReference type="NCBI Taxonomy" id="53985"/>
    <lineage>
        <taxon>Eukaryota</taxon>
        <taxon>Sar</taxon>
        <taxon>Stramenopiles</taxon>
        <taxon>Oomycota</taxon>
        <taxon>Peronosporomycetes</taxon>
        <taxon>Peronosporales</taxon>
        <taxon>Peronosporaceae</taxon>
        <taxon>Phytophthora</taxon>
    </lineage>
</organism>
<evidence type="ECO:0000313" key="2">
    <source>
        <dbReference type="EMBL" id="KAE9304576.1"/>
    </source>
</evidence>